<evidence type="ECO:0000256" key="1">
    <source>
        <dbReference type="ARBA" id="ARBA00023172"/>
    </source>
</evidence>
<sequence length="511" mass="56668">MSALAARKRALLMASAAQIAFGSIRKMDENTVAEVGVAKISEQMIRSLVPFFMGLDALAESVDREHDPAVVDHVFDALAQVGHDQAVGKGLFAKPQLHPEAPFIAALKSQPIARAYAGTGSLEGLDDTTAMLSTIQSLSTRIEADAPVKAKGELFSVVANGRIEDIKSNKGAGHELVGIYRKVRDEFITLCGDRRVGEYRRKDLQRYVDEISWLPPDASSQKGFSYTDVVRHIEANKTKGGRGLAVKTIREGRLSYVKAIIALGCEDADIRNPVANSRIRIPDRAPKPVARIAPDGRTFEKVWQAGINTGILSDALLPPMGLLTGRRVGLLATLRREDIFQMHGVWFFLVRSHHYHDGRWEPVPIKSEASMEIIIIPQVMIDAGFVEWARREAGPHFPKLMACKDPADAAQKRVNRLIKDHTGEGELSWVFHALRHGKIDNDRDNAVEARLIMKQVGHETGDVHDAYGRLTPKQMRAIAATLPPEDVDWSLLKTIDFEAFSKAKPWRKRKK</sequence>
<keyword evidence="1" id="KW-0233">DNA recombination</keyword>
<proteinExistence type="predicted"/>
<keyword evidence="3" id="KW-1185">Reference proteome</keyword>
<dbReference type="InterPro" id="IPR013762">
    <property type="entry name" value="Integrase-like_cat_sf"/>
</dbReference>
<protein>
    <recommendedName>
        <fullName evidence="4">Tyr recombinase domain-containing protein</fullName>
    </recommendedName>
</protein>
<dbReference type="SUPFAM" id="SSF56349">
    <property type="entry name" value="DNA breaking-rejoining enzymes"/>
    <property type="match status" value="1"/>
</dbReference>
<dbReference type="Proteomes" id="UP001163882">
    <property type="component" value="Chromosome"/>
</dbReference>
<accession>A0ABY6ISE3</accession>
<dbReference type="EMBL" id="CP107716">
    <property type="protein sequence ID" value="UYQ73493.1"/>
    <property type="molecule type" value="Genomic_DNA"/>
</dbReference>
<evidence type="ECO:0000313" key="2">
    <source>
        <dbReference type="EMBL" id="UYQ73493.1"/>
    </source>
</evidence>
<dbReference type="RefSeq" id="WP_264227074.1">
    <property type="nucleotide sequence ID" value="NZ_CP107716.1"/>
</dbReference>
<name>A0ABY6ISE3_9HYPH</name>
<evidence type="ECO:0000313" key="3">
    <source>
        <dbReference type="Proteomes" id="UP001163882"/>
    </source>
</evidence>
<dbReference type="Gene3D" id="1.10.443.10">
    <property type="entry name" value="Intergrase catalytic core"/>
    <property type="match status" value="1"/>
</dbReference>
<gene>
    <name evidence="2" type="ORF">OF122_06990</name>
</gene>
<organism evidence="2 3">
    <name type="scientific">Pelagibacterium flavum</name>
    <dbReference type="NCBI Taxonomy" id="2984530"/>
    <lineage>
        <taxon>Bacteria</taxon>
        <taxon>Pseudomonadati</taxon>
        <taxon>Pseudomonadota</taxon>
        <taxon>Alphaproteobacteria</taxon>
        <taxon>Hyphomicrobiales</taxon>
        <taxon>Devosiaceae</taxon>
        <taxon>Pelagibacterium</taxon>
    </lineage>
</organism>
<evidence type="ECO:0008006" key="4">
    <source>
        <dbReference type="Google" id="ProtNLM"/>
    </source>
</evidence>
<dbReference type="InterPro" id="IPR011010">
    <property type="entry name" value="DNA_brk_join_enz"/>
</dbReference>
<reference evidence="2" key="1">
    <citation type="submission" date="2022-10" db="EMBL/GenBank/DDBJ databases">
        <title>YIM 151497 complete genome.</title>
        <authorList>
            <person name="Chen X."/>
        </authorList>
    </citation>
    <scope>NUCLEOTIDE SEQUENCE</scope>
    <source>
        <strain evidence="2">YIM 151497</strain>
    </source>
</reference>